<comment type="caution">
    <text evidence="5">The sequence shown here is derived from an EMBL/GenBank/DDBJ whole genome shotgun (WGS) entry which is preliminary data.</text>
</comment>
<dbReference type="SUPFAM" id="SSF141868">
    <property type="entry name" value="EAL domain-like"/>
    <property type="match status" value="1"/>
</dbReference>
<evidence type="ECO:0000313" key="6">
    <source>
        <dbReference type="Proteomes" id="UP001055125"/>
    </source>
</evidence>
<dbReference type="SUPFAM" id="SSF55073">
    <property type="entry name" value="Nucleotide cyclase"/>
    <property type="match status" value="1"/>
</dbReference>
<dbReference type="Gene3D" id="6.10.340.10">
    <property type="match status" value="1"/>
</dbReference>
<evidence type="ECO:0000259" key="3">
    <source>
        <dbReference type="PROSITE" id="PS50885"/>
    </source>
</evidence>
<dbReference type="SUPFAM" id="SSF158472">
    <property type="entry name" value="HAMP domain-like"/>
    <property type="match status" value="1"/>
</dbReference>
<dbReference type="Pfam" id="PF00990">
    <property type="entry name" value="GGDEF"/>
    <property type="match status" value="1"/>
</dbReference>
<feature type="domain" description="EAL" evidence="2">
    <location>
        <begin position="542"/>
        <end position="792"/>
    </location>
</feature>
<dbReference type="InterPro" id="IPR000160">
    <property type="entry name" value="GGDEF_dom"/>
</dbReference>
<dbReference type="EMBL" id="BPQP01000038">
    <property type="protein sequence ID" value="GJD95494.1"/>
    <property type="molecule type" value="Genomic_DNA"/>
</dbReference>
<keyword evidence="6" id="KW-1185">Reference proteome</keyword>
<evidence type="ECO:0000313" key="5">
    <source>
        <dbReference type="EMBL" id="GJD95494.1"/>
    </source>
</evidence>
<dbReference type="PROSITE" id="PS50887">
    <property type="entry name" value="GGDEF"/>
    <property type="match status" value="1"/>
</dbReference>
<dbReference type="CDD" id="cd01949">
    <property type="entry name" value="GGDEF"/>
    <property type="match status" value="1"/>
</dbReference>
<evidence type="ECO:0000256" key="1">
    <source>
        <dbReference type="SAM" id="Phobius"/>
    </source>
</evidence>
<dbReference type="InterPro" id="IPR043128">
    <property type="entry name" value="Rev_trsase/Diguanyl_cyclase"/>
</dbReference>
<dbReference type="InterPro" id="IPR029787">
    <property type="entry name" value="Nucleotide_cyclase"/>
</dbReference>
<dbReference type="Gene3D" id="3.20.20.450">
    <property type="entry name" value="EAL domain"/>
    <property type="match status" value="1"/>
</dbReference>
<gene>
    <name evidence="5" type="ORF">OCOJLMKI_2707</name>
</gene>
<dbReference type="CDD" id="cd01948">
    <property type="entry name" value="EAL"/>
    <property type="match status" value="1"/>
</dbReference>
<feature type="domain" description="HAMP" evidence="3">
    <location>
        <begin position="189"/>
        <end position="241"/>
    </location>
</feature>
<evidence type="ECO:0000259" key="2">
    <source>
        <dbReference type="PROSITE" id="PS50883"/>
    </source>
</evidence>
<dbReference type="SMART" id="SM00267">
    <property type="entry name" value="GGDEF"/>
    <property type="match status" value="1"/>
</dbReference>
<dbReference type="PANTHER" id="PTHR44757:SF2">
    <property type="entry name" value="BIOFILM ARCHITECTURE MAINTENANCE PROTEIN MBAA"/>
    <property type="match status" value="1"/>
</dbReference>
<dbReference type="RefSeq" id="WP_238244638.1">
    <property type="nucleotide sequence ID" value="NZ_BPQP01000038.1"/>
</dbReference>
<dbReference type="SMART" id="SM00052">
    <property type="entry name" value="EAL"/>
    <property type="match status" value="1"/>
</dbReference>
<dbReference type="PROSITE" id="PS50885">
    <property type="entry name" value="HAMP"/>
    <property type="match status" value="1"/>
</dbReference>
<evidence type="ECO:0008006" key="7">
    <source>
        <dbReference type="Google" id="ProtNLM"/>
    </source>
</evidence>
<feature type="transmembrane region" description="Helical" evidence="1">
    <location>
        <begin position="170"/>
        <end position="192"/>
    </location>
</feature>
<dbReference type="Proteomes" id="UP001055125">
    <property type="component" value="Unassembled WGS sequence"/>
</dbReference>
<name>A0ABQ4RZ57_9HYPH</name>
<dbReference type="InterPro" id="IPR052155">
    <property type="entry name" value="Biofilm_reg_signaling"/>
</dbReference>
<keyword evidence="1" id="KW-0812">Transmembrane</keyword>
<reference evidence="5" key="2">
    <citation type="submission" date="2021-08" db="EMBL/GenBank/DDBJ databases">
        <authorList>
            <person name="Tani A."/>
            <person name="Ola A."/>
            <person name="Ogura Y."/>
            <person name="Katsura K."/>
            <person name="Hayashi T."/>
        </authorList>
    </citation>
    <scope>NUCLEOTIDE SEQUENCE</scope>
    <source>
        <strain evidence="5">DSM 19015</strain>
    </source>
</reference>
<dbReference type="InterPro" id="IPR003660">
    <property type="entry name" value="HAMP_dom"/>
</dbReference>
<feature type="transmembrane region" description="Helical" evidence="1">
    <location>
        <begin position="12"/>
        <end position="30"/>
    </location>
</feature>
<dbReference type="InterPro" id="IPR001633">
    <property type="entry name" value="EAL_dom"/>
</dbReference>
<dbReference type="SMART" id="SM00304">
    <property type="entry name" value="HAMP"/>
    <property type="match status" value="1"/>
</dbReference>
<sequence length="797" mass="86807">MTSAWMMSIRTRIFLGCISLTLVTVLVGFLSQGTQTKLSQTALGIYDDAFQSMNYLRSAQSIILGISRDIAAGEKNNAIFVDQIGSALDALEVARERAMSPKGEELAGRLRTSLLRLQDSLRNAAEPATRSAFQPIEHTFDLAVGVYASDGFRLRRAAEDMVRDTRLATYAAMLGSVVIALIITLTLSGAIVPSIRKAVTVASAIASGKLDNAIDAQGSGETGTLLKALATMQASIREKIGFIEQLMAQQASSHDVAIAAQNARFETALDHMTLGLRMFDANDALVVQNRRFSEMFETEEAVDDLMEQAAVRPPGGSDPGSEAESATYTCLLKDGRTIEVSEEAMAGGGRVVTYEDITERQRAAADLSHMVRHDALTGLPNRVMFREHLQAETPEKHPDSVLSVLCLDLDRFKSVNDTLGHPVGDELLREAATRLVGIVGEGGIVVRLGGDEFAIIHRGRTRGEDARTLAERVIDVLNRPFDIDGHHITIGVSVGIVESVDGSETPSELLKSADLALYAAKAAGRGIYRFFEPEMSARVQARRRMELGLRSAIANEQFAVHYQPIVNAKTGAVVAFEALIRWYHPERGLVPPAEFIPLAEEAGLIPEIGLWILKRACRDATAWPTGIRVAINLSPLQFQYRNLVGDVEGALRQSGLCATRLDLEITESLLLQNSEVTLSILHDLKALGISISMDDFGTGYSSLSYLRRFPFDKIKIDRSFISDIGETSESLAIVKAIIRLGEALKMNIVAEGVETIEQKSLLCRVGCQELQGYLFSRPQPADSIEAVLQRISFDHAA</sequence>
<dbReference type="NCBIfam" id="TIGR00254">
    <property type="entry name" value="GGDEF"/>
    <property type="match status" value="1"/>
</dbReference>
<keyword evidence="1" id="KW-1133">Transmembrane helix</keyword>
<dbReference type="PROSITE" id="PS50883">
    <property type="entry name" value="EAL"/>
    <property type="match status" value="1"/>
</dbReference>
<dbReference type="Pfam" id="PF12860">
    <property type="entry name" value="PAS_7"/>
    <property type="match status" value="1"/>
</dbReference>
<proteinExistence type="predicted"/>
<evidence type="ECO:0000259" key="4">
    <source>
        <dbReference type="PROSITE" id="PS50887"/>
    </source>
</evidence>
<organism evidence="5 6">
    <name type="scientific">Methylobacterium iners</name>
    <dbReference type="NCBI Taxonomy" id="418707"/>
    <lineage>
        <taxon>Bacteria</taxon>
        <taxon>Pseudomonadati</taxon>
        <taxon>Pseudomonadota</taxon>
        <taxon>Alphaproteobacteria</taxon>
        <taxon>Hyphomicrobiales</taxon>
        <taxon>Methylobacteriaceae</taxon>
        <taxon>Methylobacterium</taxon>
    </lineage>
</organism>
<keyword evidence="1" id="KW-0472">Membrane</keyword>
<reference evidence="5" key="1">
    <citation type="journal article" date="2021" name="Front. Microbiol.">
        <title>Comprehensive Comparative Genomics and Phenotyping of Methylobacterium Species.</title>
        <authorList>
            <person name="Alessa O."/>
            <person name="Ogura Y."/>
            <person name="Fujitani Y."/>
            <person name="Takami H."/>
            <person name="Hayashi T."/>
            <person name="Sahin N."/>
            <person name="Tani A."/>
        </authorList>
    </citation>
    <scope>NUCLEOTIDE SEQUENCE</scope>
    <source>
        <strain evidence="5">DSM 19015</strain>
    </source>
</reference>
<dbReference type="Gene3D" id="3.30.70.270">
    <property type="match status" value="1"/>
</dbReference>
<protein>
    <recommendedName>
        <fullName evidence="7">Diguanylate cyclase</fullName>
    </recommendedName>
</protein>
<accession>A0ABQ4RZ57</accession>
<dbReference type="PANTHER" id="PTHR44757">
    <property type="entry name" value="DIGUANYLATE CYCLASE DGCP"/>
    <property type="match status" value="1"/>
</dbReference>
<feature type="domain" description="GGDEF" evidence="4">
    <location>
        <begin position="400"/>
        <end position="533"/>
    </location>
</feature>
<dbReference type="InterPro" id="IPR035919">
    <property type="entry name" value="EAL_sf"/>
</dbReference>
<dbReference type="Pfam" id="PF00563">
    <property type="entry name" value="EAL"/>
    <property type="match status" value="1"/>
</dbReference>